<name>A0A5B2UBV2_9FLAO</name>
<accession>A0A5B2UBV2</accession>
<evidence type="ECO:0000313" key="2">
    <source>
        <dbReference type="Proteomes" id="UP000323082"/>
    </source>
</evidence>
<evidence type="ECO:0000313" key="1">
    <source>
        <dbReference type="EMBL" id="KAA2223685.1"/>
    </source>
</evidence>
<dbReference type="AlphaFoldDB" id="A0A5B2UBV2"/>
<comment type="caution">
    <text evidence="1">The sequence shown here is derived from an EMBL/GenBank/DDBJ whole genome shotgun (WGS) entry which is preliminary data.</text>
</comment>
<reference evidence="1 2" key="1">
    <citation type="journal article" date="2015" name="Int. J. Syst. Evol. Microbiol.">
        <title>Chryseobacterium sediminis sp. nov., isolated from a river sediment.</title>
        <authorList>
            <person name="Kampfer P."/>
            <person name="Busse H.J."/>
            <person name="McInroy J.A."/>
            <person name="Glaeser S.P."/>
        </authorList>
    </citation>
    <scope>NUCLEOTIDE SEQUENCE [LARGE SCALE GENOMIC DNA]</scope>
    <source>
        <strain evidence="1 2">IMT-174</strain>
    </source>
</reference>
<organism evidence="1 2">
    <name type="scientific">Chryseobacterium sediminis</name>
    <dbReference type="NCBI Taxonomy" id="1679494"/>
    <lineage>
        <taxon>Bacteria</taxon>
        <taxon>Pseudomonadati</taxon>
        <taxon>Bacteroidota</taxon>
        <taxon>Flavobacteriia</taxon>
        <taxon>Flavobacteriales</taxon>
        <taxon>Weeksellaceae</taxon>
        <taxon>Chryseobacterium group</taxon>
        <taxon>Chryseobacterium</taxon>
    </lineage>
</organism>
<dbReference type="RefSeq" id="WP_149832599.1">
    <property type="nucleotide sequence ID" value="NZ_VUNZ01000001.1"/>
</dbReference>
<dbReference type="OrthoDB" id="1338606at2"/>
<gene>
    <name evidence="1" type="ORF">FW780_05640</name>
</gene>
<proteinExistence type="predicted"/>
<dbReference type="Proteomes" id="UP000323082">
    <property type="component" value="Unassembled WGS sequence"/>
</dbReference>
<protein>
    <submittedName>
        <fullName evidence="1">Uncharacterized protein</fullName>
    </submittedName>
</protein>
<sequence>MKKTLYLTLAHFSVLTFAQNVPDKKFDQEIFQYLMETTEKESVTLETFLFNSKPFSKWDIRPIKVKEAKAMDSIYTSSQIPNFIWGAFSGKYNISEEEAMSKPNRFLDEGINNQEKWTSFFRDNIKKFNDISQNILKSSHTLFLNQGTIQRIDNLYKEKNIFWSYLIDKDSFYPLSPKISIQNQKFSNEETKILDLLKNLNIYCAIKTDKGIFYLIDGFTDNSYGIYYNPKKEMEQDNHLFEIMKYKELNNSYFYYIAN</sequence>
<dbReference type="EMBL" id="VUNZ01000001">
    <property type="protein sequence ID" value="KAA2223685.1"/>
    <property type="molecule type" value="Genomic_DNA"/>
</dbReference>